<dbReference type="EMBL" id="CM035442">
    <property type="protein sequence ID" value="KAH7279540.1"/>
    <property type="molecule type" value="Genomic_DNA"/>
</dbReference>
<comment type="caution">
    <text evidence="2">The sequence shown here is derived from an EMBL/GenBank/DDBJ whole genome shotgun (WGS) entry which is preliminary data.</text>
</comment>
<reference evidence="2" key="1">
    <citation type="submission" date="2021-08" db="EMBL/GenBank/DDBJ databases">
        <title>WGS assembly of Ceratopteris richardii.</title>
        <authorList>
            <person name="Marchant D.B."/>
            <person name="Chen G."/>
            <person name="Jenkins J."/>
            <person name="Shu S."/>
            <person name="Leebens-Mack J."/>
            <person name="Grimwood J."/>
            <person name="Schmutz J."/>
            <person name="Soltis P."/>
            <person name="Soltis D."/>
            <person name="Chen Z.-H."/>
        </authorList>
    </citation>
    <scope>NUCLEOTIDE SEQUENCE</scope>
    <source>
        <strain evidence="2">Whitten #5841</strain>
        <tissue evidence="2">Leaf</tissue>
    </source>
</reference>
<dbReference type="AlphaFoldDB" id="A0A8T2Q8E1"/>
<accession>A0A8T2Q8E1</accession>
<dbReference type="EMBL" id="CM035442">
    <property type="protein sequence ID" value="KAH7279541.1"/>
    <property type="molecule type" value="Genomic_DNA"/>
</dbReference>
<protein>
    <submittedName>
        <fullName evidence="2">Uncharacterized protein</fullName>
    </submittedName>
</protein>
<dbReference type="PANTHER" id="PTHR36713:SF1">
    <property type="entry name" value="OS09G0344700 PROTEIN"/>
    <property type="match status" value="1"/>
</dbReference>
<dbReference type="PANTHER" id="PTHR36713">
    <property type="entry name" value="OS09G0344700 PROTEIN"/>
    <property type="match status" value="1"/>
</dbReference>
<evidence type="ECO:0000313" key="2">
    <source>
        <dbReference type="EMBL" id="KAH7279541.1"/>
    </source>
</evidence>
<gene>
    <name evidence="2" type="ORF">KP509_37G023600</name>
</gene>
<dbReference type="Proteomes" id="UP000825935">
    <property type="component" value="Chromosome 37"/>
</dbReference>
<feature type="region of interest" description="Disordered" evidence="1">
    <location>
        <begin position="62"/>
        <end position="93"/>
    </location>
</feature>
<sequence length="135" mass="14076">MGSNKGIDYFAIPAPSIEDAGLEDPALPIEGIQEAFRRAAGLMEAKAAADAEIDSPWDGCMDAVPVKDWPNTNQEGIDRVGVNTGTTESGSEHVEGKTLLEGSSIYGKSKGSSGLWRGKGEMGAYTLKEGATSLA</sequence>
<evidence type="ECO:0000256" key="1">
    <source>
        <dbReference type="SAM" id="MobiDB-lite"/>
    </source>
</evidence>
<evidence type="ECO:0000313" key="3">
    <source>
        <dbReference type="Proteomes" id="UP000825935"/>
    </source>
</evidence>
<keyword evidence="3" id="KW-1185">Reference proteome</keyword>
<dbReference type="OrthoDB" id="773986at2759"/>
<proteinExistence type="predicted"/>
<name>A0A8T2Q8E1_CERRI</name>
<organism evidence="2 3">
    <name type="scientific">Ceratopteris richardii</name>
    <name type="common">Triangle waterfern</name>
    <dbReference type="NCBI Taxonomy" id="49495"/>
    <lineage>
        <taxon>Eukaryota</taxon>
        <taxon>Viridiplantae</taxon>
        <taxon>Streptophyta</taxon>
        <taxon>Embryophyta</taxon>
        <taxon>Tracheophyta</taxon>
        <taxon>Polypodiopsida</taxon>
        <taxon>Polypodiidae</taxon>
        <taxon>Polypodiales</taxon>
        <taxon>Pteridineae</taxon>
        <taxon>Pteridaceae</taxon>
        <taxon>Parkerioideae</taxon>
        <taxon>Ceratopteris</taxon>
    </lineage>
</organism>